<dbReference type="Proteomes" id="UP000267027">
    <property type="component" value="Unassembled WGS sequence"/>
</dbReference>
<keyword evidence="3" id="KW-1185">Reference proteome</keyword>
<dbReference type="WBParaSite" id="ACOC_0001275701-mRNA-1">
    <property type="protein sequence ID" value="ACOC_0001275701-mRNA-1"/>
    <property type="gene ID" value="ACOC_0001275701"/>
</dbReference>
<keyword evidence="1" id="KW-0472">Membrane</keyword>
<name>A0A0R3Q185_ANGCS</name>
<gene>
    <name evidence="2" type="ORF">ACOC_LOCUS12758</name>
</gene>
<evidence type="ECO:0000313" key="4">
    <source>
        <dbReference type="WBParaSite" id="ACOC_0001275701-mRNA-1"/>
    </source>
</evidence>
<proteinExistence type="predicted"/>
<dbReference type="AlphaFoldDB" id="A0A0R3Q185"/>
<dbReference type="EMBL" id="UYYA01005205">
    <property type="protein sequence ID" value="VDM64343.1"/>
    <property type="molecule type" value="Genomic_DNA"/>
</dbReference>
<keyword evidence="1" id="KW-1133">Transmembrane helix</keyword>
<accession>A0A0R3Q185</accession>
<protein>
    <submittedName>
        <fullName evidence="2 4">Uncharacterized protein</fullName>
    </submittedName>
</protein>
<sequence>MRHAFDIVKYRLEVIECISVLYKNSWWPTDVLSQSALLRQVCRWCKVLLNLEKADEPHEIPGAALIGAPVLTIGILYFVALDYAFQMLALNDVMLTFLSGDRCFNKQFLKPSPRRLIALFSILKSLFQHFLCPYTLCNNYVSIFYYKGCAMQYAMQYTFYHPQTMLNEG</sequence>
<reference evidence="4" key="1">
    <citation type="submission" date="2017-02" db="UniProtKB">
        <authorList>
            <consortium name="WormBaseParasite"/>
        </authorList>
    </citation>
    <scope>IDENTIFICATION</scope>
</reference>
<evidence type="ECO:0000313" key="3">
    <source>
        <dbReference type="Proteomes" id="UP000267027"/>
    </source>
</evidence>
<keyword evidence="1" id="KW-0812">Transmembrane</keyword>
<reference evidence="2 3" key="2">
    <citation type="submission" date="2018-11" db="EMBL/GenBank/DDBJ databases">
        <authorList>
            <consortium name="Pathogen Informatics"/>
        </authorList>
    </citation>
    <scope>NUCLEOTIDE SEQUENCE [LARGE SCALE GENOMIC DNA]</scope>
    <source>
        <strain evidence="2 3">Costa Rica</strain>
    </source>
</reference>
<organism evidence="4">
    <name type="scientific">Angiostrongylus costaricensis</name>
    <name type="common">Nematode worm</name>
    <dbReference type="NCBI Taxonomy" id="334426"/>
    <lineage>
        <taxon>Eukaryota</taxon>
        <taxon>Metazoa</taxon>
        <taxon>Ecdysozoa</taxon>
        <taxon>Nematoda</taxon>
        <taxon>Chromadorea</taxon>
        <taxon>Rhabditida</taxon>
        <taxon>Rhabditina</taxon>
        <taxon>Rhabditomorpha</taxon>
        <taxon>Strongyloidea</taxon>
        <taxon>Metastrongylidae</taxon>
        <taxon>Angiostrongylus</taxon>
    </lineage>
</organism>
<evidence type="ECO:0000313" key="2">
    <source>
        <dbReference type="EMBL" id="VDM64343.1"/>
    </source>
</evidence>
<feature type="transmembrane region" description="Helical" evidence="1">
    <location>
        <begin position="60"/>
        <end position="79"/>
    </location>
</feature>
<evidence type="ECO:0000256" key="1">
    <source>
        <dbReference type="SAM" id="Phobius"/>
    </source>
</evidence>
<dbReference type="OrthoDB" id="430340at2759"/>